<protein>
    <submittedName>
        <fullName evidence="2">Uncharacterized protein</fullName>
    </submittedName>
</protein>
<evidence type="ECO:0000256" key="1">
    <source>
        <dbReference type="SAM" id="Phobius"/>
    </source>
</evidence>
<proteinExistence type="predicted"/>
<evidence type="ECO:0000313" key="2">
    <source>
        <dbReference type="EMBL" id="JAS55576.1"/>
    </source>
</evidence>
<feature type="non-terminal residue" evidence="2">
    <location>
        <position position="105"/>
    </location>
</feature>
<name>A0A1B6FZH5_9HEMI</name>
<keyword evidence="1" id="KW-0812">Transmembrane</keyword>
<reference evidence="2" key="1">
    <citation type="submission" date="2015-11" db="EMBL/GenBank/DDBJ databases">
        <title>De novo transcriptome assembly of four potential Pierce s Disease insect vectors from Arizona vineyards.</title>
        <authorList>
            <person name="Tassone E.E."/>
        </authorList>
    </citation>
    <scope>NUCLEOTIDE SEQUENCE</scope>
</reference>
<dbReference type="EMBL" id="GECZ01014193">
    <property type="protein sequence ID" value="JAS55576.1"/>
    <property type="molecule type" value="Transcribed_RNA"/>
</dbReference>
<gene>
    <name evidence="2" type="ORF">g.48328</name>
</gene>
<dbReference type="AlphaFoldDB" id="A0A1B6FZH5"/>
<feature type="transmembrane region" description="Helical" evidence="1">
    <location>
        <begin position="12"/>
        <end position="31"/>
    </location>
</feature>
<feature type="transmembrane region" description="Helical" evidence="1">
    <location>
        <begin position="64"/>
        <end position="87"/>
    </location>
</feature>
<sequence>FSNEFTRFLYVVVPVELTELMTLTFCILTLLQLRSCQQNSAAFCSSNSTNNMRVWRNNIIWTKIYLKACFMMGSAYILVSLVALITWNYKSMRGIPVFLVKTVTD</sequence>
<keyword evidence="1" id="KW-1133">Transmembrane helix</keyword>
<keyword evidence="1" id="KW-0472">Membrane</keyword>
<feature type="non-terminal residue" evidence="2">
    <location>
        <position position="1"/>
    </location>
</feature>
<accession>A0A1B6FZH5</accession>
<organism evidence="2">
    <name type="scientific">Cuerna arida</name>
    <dbReference type="NCBI Taxonomy" id="1464854"/>
    <lineage>
        <taxon>Eukaryota</taxon>
        <taxon>Metazoa</taxon>
        <taxon>Ecdysozoa</taxon>
        <taxon>Arthropoda</taxon>
        <taxon>Hexapoda</taxon>
        <taxon>Insecta</taxon>
        <taxon>Pterygota</taxon>
        <taxon>Neoptera</taxon>
        <taxon>Paraneoptera</taxon>
        <taxon>Hemiptera</taxon>
        <taxon>Auchenorrhyncha</taxon>
        <taxon>Membracoidea</taxon>
        <taxon>Cicadellidae</taxon>
        <taxon>Cicadellinae</taxon>
        <taxon>Proconiini</taxon>
        <taxon>Cuerna</taxon>
    </lineage>
</organism>